<sequence>MTPSLVGRLLTMPTMAKTSLMVVLTMTGYMAVSRIPRWAVREMTP</sequence>
<proteinExistence type="predicted"/>
<protein>
    <submittedName>
        <fullName evidence="2">Uncharacterized protein</fullName>
    </submittedName>
</protein>
<organism evidence="2 3">
    <name type="scientific">Floridaenema evergladense BLCC-F167</name>
    <dbReference type="NCBI Taxonomy" id="3153639"/>
    <lineage>
        <taxon>Bacteria</taxon>
        <taxon>Bacillati</taxon>
        <taxon>Cyanobacteriota</taxon>
        <taxon>Cyanophyceae</taxon>
        <taxon>Oscillatoriophycideae</taxon>
        <taxon>Aerosakkonematales</taxon>
        <taxon>Aerosakkonemataceae</taxon>
        <taxon>Floridanema</taxon>
        <taxon>Floridanema evergladense</taxon>
    </lineage>
</organism>
<dbReference type="RefSeq" id="WP_413280817.1">
    <property type="nucleotide sequence ID" value="NZ_JBHFNT010000251.1"/>
</dbReference>
<evidence type="ECO:0000313" key="3">
    <source>
        <dbReference type="Proteomes" id="UP001576780"/>
    </source>
</evidence>
<dbReference type="EMBL" id="JBHFNT010000251">
    <property type="protein sequence ID" value="MFB2838488.1"/>
    <property type="molecule type" value="Genomic_DNA"/>
</dbReference>
<reference evidence="2 3" key="1">
    <citation type="submission" date="2024-09" db="EMBL/GenBank/DDBJ databases">
        <title>Floridaenema gen nov. (Aerosakkonemataceae, Aerosakkonematales ord. nov., Cyanobacteria) from benthic tropical and subtropical fresh waters, with the description of four new species.</title>
        <authorList>
            <person name="Moretto J.A."/>
            <person name="Berthold D.E."/>
            <person name="Lefler F.W."/>
            <person name="Huang I.-S."/>
            <person name="Laughinghouse H. IV."/>
        </authorList>
    </citation>
    <scope>NUCLEOTIDE SEQUENCE [LARGE SCALE GENOMIC DNA]</scope>
    <source>
        <strain evidence="2 3">BLCC-F167</strain>
    </source>
</reference>
<keyword evidence="1" id="KW-0472">Membrane</keyword>
<evidence type="ECO:0000313" key="2">
    <source>
        <dbReference type="EMBL" id="MFB2838488.1"/>
    </source>
</evidence>
<comment type="caution">
    <text evidence="2">The sequence shown here is derived from an EMBL/GenBank/DDBJ whole genome shotgun (WGS) entry which is preliminary data.</text>
</comment>
<name>A0ABV4WV39_9CYAN</name>
<keyword evidence="1" id="KW-1133">Transmembrane helix</keyword>
<dbReference type="Proteomes" id="UP001576780">
    <property type="component" value="Unassembled WGS sequence"/>
</dbReference>
<keyword evidence="3" id="KW-1185">Reference proteome</keyword>
<gene>
    <name evidence="2" type="ORF">ACE1CA_28685</name>
</gene>
<keyword evidence="1" id="KW-0812">Transmembrane</keyword>
<evidence type="ECO:0000256" key="1">
    <source>
        <dbReference type="SAM" id="Phobius"/>
    </source>
</evidence>
<feature type="transmembrane region" description="Helical" evidence="1">
    <location>
        <begin position="12"/>
        <end position="32"/>
    </location>
</feature>
<accession>A0ABV4WV39</accession>